<dbReference type="InterPro" id="IPR001608">
    <property type="entry name" value="Ala_racemase_N"/>
</dbReference>
<keyword evidence="4" id="KW-0413">Isomerase</keyword>
<dbReference type="EMBL" id="CP155447">
    <property type="protein sequence ID" value="XBH05086.1"/>
    <property type="molecule type" value="Genomic_DNA"/>
</dbReference>
<dbReference type="InterPro" id="IPR029066">
    <property type="entry name" value="PLP-binding_barrel"/>
</dbReference>
<dbReference type="PANTHER" id="PTHR28004:SF2">
    <property type="entry name" value="D-SERINE DEHYDRATASE"/>
    <property type="match status" value="1"/>
</dbReference>
<evidence type="ECO:0000259" key="3">
    <source>
        <dbReference type="SMART" id="SM01119"/>
    </source>
</evidence>
<protein>
    <submittedName>
        <fullName evidence="4">Alanine racemase</fullName>
        <ecNumber evidence="4">5.1.1.1</ecNumber>
    </submittedName>
</protein>
<proteinExistence type="inferred from homology"/>
<dbReference type="InterPro" id="IPR042208">
    <property type="entry name" value="D-ser_dehydrat-like_sf"/>
</dbReference>
<evidence type="ECO:0000256" key="1">
    <source>
        <dbReference type="ARBA" id="ARBA00005323"/>
    </source>
</evidence>
<evidence type="ECO:0000256" key="2">
    <source>
        <dbReference type="ARBA" id="ARBA00023239"/>
    </source>
</evidence>
<reference evidence="4" key="1">
    <citation type="submission" date="2024-05" db="EMBL/GenBank/DDBJ databases">
        <title>Planctomycetes of the genus Singulisphaera possess chitinolytic capabilities.</title>
        <authorList>
            <person name="Ivanova A."/>
        </authorList>
    </citation>
    <scope>NUCLEOTIDE SEQUENCE</scope>
    <source>
        <strain evidence="4">Ch08T</strain>
    </source>
</reference>
<dbReference type="Gene3D" id="2.40.37.20">
    <property type="entry name" value="D-serine dehydratase-like domain"/>
    <property type="match status" value="1"/>
</dbReference>
<dbReference type="EC" id="5.1.1.1" evidence="4"/>
<dbReference type="InterPro" id="IPR051466">
    <property type="entry name" value="D-amino_acid_metab_enzyme"/>
</dbReference>
<sequence length="373" mass="39607">MVMSTSSGTQTIPLEEVPTPALVVDAVIARRNIDRMAGYVAEHGLKLRPHTKTHKSRTIARLQIDAGAVGLTVAKVGEAEQMAEACDDLLMAYPAVDRARCDRLAQLAHTKTVRVAIDSAFALESLAGAAVAAGSTIGLLVDLDVGMGRTGVANPDEALALARLIAGRPGVRLDGLMCYPGQVWEPADQQAKPLAAVAAKLQETIDLWAKHGLEAAIVSGGSTPAAFQSHLVPPLTEIRPGTYVFNDMNTVRGGYCTPDDCAARIVCTVISDAVKGQVVIDGGTKTFTSDACIPARDSGHGLIVEYPGAKITRLSEEHGQVDVTLCDVRPKVGERISVIPNHICPCVNLQDRFWWLEGRALRPITVDARGKLS</sequence>
<dbReference type="GO" id="GO:0008784">
    <property type="term" value="F:alanine racemase activity"/>
    <property type="evidence" value="ECO:0007669"/>
    <property type="project" value="UniProtKB-EC"/>
</dbReference>
<accession>A0AAU7CKC1</accession>
<dbReference type="Gene3D" id="3.20.20.10">
    <property type="entry name" value="Alanine racemase"/>
    <property type="match status" value="1"/>
</dbReference>
<dbReference type="InterPro" id="IPR026956">
    <property type="entry name" value="D-ser_dehydrat-like_dom"/>
</dbReference>
<dbReference type="SMART" id="SM01119">
    <property type="entry name" value="D-ser_dehydrat"/>
    <property type="match status" value="1"/>
</dbReference>
<dbReference type="Pfam" id="PF14031">
    <property type="entry name" value="D-ser_dehydrat"/>
    <property type="match status" value="1"/>
</dbReference>
<dbReference type="PANTHER" id="PTHR28004">
    <property type="entry name" value="ZGC:162816-RELATED"/>
    <property type="match status" value="1"/>
</dbReference>
<dbReference type="Pfam" id="PF01168">
    <property type="entry name" value="Ala_racemase_N"/>
    <property type="match status" value="1"/>
</dbReference>
<name>A0AAU7CKC1_9BACT</name>
<dbReference type="RefSeq" id="WP_406697884.1">
    <property type="nucleotide sequence ID" value="NZ_CP155447.1"/>
</dbReference>
<comment type="similarity">
    <text evidence="1">Belongs to the DSD1 family.</text>
</comment>
<dbReference type="SUPFAM" id="SSF51419">
    <property type="entry name" value="PLP-binding barrel"/>
    <property type="match status" value="1"/>
</dbReference>
<keyword evidence="2" id="KW-0456">Lyase</keyword>
<organism evidence="4">
    <name type="scientific">Singulisphaera sp. Ch08</name>
    <dbReference type="NCBI Taxonomy" id="3120278"/>
    <lineage>
        <taxon>Bacteria</taxon>
        <taxon>Pseudomonadati</taxon>
        <taxon>Planctomycetota</taxon>
        <taxon>Planctomycetia</taxon>
        <taxon>Isosphaerales</taxon>
        <taxon>Isosphaeraceae</taxon>
        <taxon>Singulisphaera</taxon>
    </lineage>
</organism>
<evidence type="ECO:0000313" key="4">
    <source>
        <dbReference type="EMBL" id="XBH05086.1"/>
    </source>
</evidence>
<dbReference type="GO" id="GO:0036088">
    <property type="term" value="P:D-serine catabolic process"/>
    <property type="evidence" value="ECO:0007669"/>
    <property type="project" value="TreeGrafter"/>
</dbReference>
<feature type="domain" description="D-serine dehydratase-like" evidence="3">
    <location>
        <begin position="262"/>
        <end position="357"/>
    </location>
</feature>
<dbReference type="GO" id="GO:0008721">
    <property type="term" value="F:D-serine ammonia-lyase activity"/>
    <property type="evidence" value="ECO:0007669"/>
    <property type="project" value="TreeGrafter"/>
</dbReference>
<dbReference type="AlphaFoldDB" id="A0AAU7CKC1"/>
<gene>
    <name evidence="4" type="ORF">V5E97_03435</name>
</gene>